<evidence type="ECO:0000313" key="1">
    <source>
        <dbReference type="EMBL" id="TLP91009.1"/>
    </source>
</evidence>
<evidence type="ECO:0000313" key="2">
    <source>
        <dbReference type="Proteomes" id="UP000307747"/>
    </source>
</evidence>
<sequence length="154" mass="18114">MVNFYKKDLFQTLKFKERLRFQKLNKNKQKELKQLFLEDEESALQETYNLIGSNESLKDGETNFRILLGTSDISEVTQQAFDIQNIQSKLNTFSSTMGMFTMNIAQQSNMLAQELQRKTDFVQIAQNDEIIKQNDKIIEQNDTMIELMKQIIEK</sequence>
<reference evidence="1 2" key="1">
    <citation type="submission" date="2019-05" db="EMBL/GenBank/DDBJ databases">
        <title>The metagenome of a microbial culture collection derived from dairy environment covers the genomic content of the human microbiome.</title>
        <authorList>
            <person name="Roder T."/>
            <person name="Wuthrich D."/>
            <person name="Sattari Z."/>
            <person name="Von Ah U."/>
            <person name="Bar C."/>
            <person name="Ronchi F."/>
            <person name="Macpherson A.J."/>
            <person name="Ganal-Vonarburg S.C."/>
            <person name="Bruggmann R."/>
            <person name="Vergeres G."/>
        </authorList>
    </citation>
    <scope>NUCLEOTIDE SEQUENCE [LARGE SCALE GENOMIC DNA]</scope>
    <source>
        <strain evidence="1 2">FAM 20833</strain>
    </source>
</reference>
<dbReference type="RefSeq" id="WP_138405703.1">
    <property type="nucleotide sequence ID" value="NZ_JALKSG010000001.1"/>
</dbReference>
<dbReference type="EMBL" id="VBTJ01000001">
    <property type="protein sequence ID" value="TLP91009.1"/>
    <property type="molecule type" value="Genomic_DNA"/>
</dbReference>
<accession>A0A5R9B3T8</accession>
<dbReference type="OrthoDB" id="2398579at2"/>
<protein>
    <submittedName>
        <fullName evidence="1">Uncharacterized protein</fullName>
    </submittedName>
</protein>
<organism evidence="1 2">
    <name type="scientific">Staphylococcus xylosus</name>
    <dbReference type="NCBI Taxonomy" id="1288"/>
    <lineage>
        <taxon>Bacteria</taxon>
        <taxon>Bacillati</taxon>
        <taxon>Bacillota</taxon>
        <taxon>Bacilli</taxon>
        <taxon>Bacillales</taxon>
        <taxon>Staphylococcaceae</taxon>
        <taxon>Staphylococcus</taxon>
    </lineage>
</organism>
<proteinExistence type="predicted"/>
<dbReference type="Proteomes" id="UP000307747">
    <property type="component" value="Unassembled WGS sequence"/>
</dbReference>
<gene>
    <name evidence="1" type="ORF">FEZ53_01705</name>
</gene>
<comment type="caution">
    <text evidence="1">The sequence shown here is derived from an EMBL/GenBank/DDBJ whole genome shotgun (WGS) entry which is preliminary data.</text>
</comment>
<dbReference type="AlphaFoldDB" id="A0A5R9B3T8"/>
<name>A0A5R9B3T8_STAXY</name>